<dbReference type="GO" id="GO:1904680">
    <property type="term" value="F:peptide transmembrane transporter activity"/>
    <property type="evidence" value="ECO:0007669"/>
    <property type="project" value="TreeGrafter"/>
</dbReference>
<organism evidence="6 7">
    <name type="scientific">Streptomyces lonarensis</name>
    <dbReference type="NCBI Taxonomy" id="700599"/>
    <lineage>
        <taxon>Bacteria</taxon>
        <taxon>Bacillati</taxon>
        <taxon>Actinomycetota</taxon>
        <taxon>Actinomycetes</taxon>
        <taxon>Kitasatosporales</taxon>
        <taxon>Streptomycetaceae</taxon>
        <taxon>Streptomyces</taxon>
    </lineage>
</organism>
<dbReference type="Proteomes" id="UP000578686">
    <property type="component" value="Unassembled WGS sequence"/>
</dbReference>
<comment type="subcellular location">
    <subcellularLocation>
        <location evidence="1">Cell envelope</location>
    </subcellularLocation>
</comment>
<evidence type="ECO:0000256" key="2">
    <source>
        <dbReference type="ARBA" id="ARBA00005695"/>
    </source>
</evidence>
<dbReference type="EMBL" id="JAAVJD010000024">
    <property type="protein sequence ID" value="NJQ05062.1"/>
    <property type="molecule type" value="Genomic_DNA"/>
</dbReference>
<dbReference type="Gene3D" id="3.40.190.10">
    <property type="entry name" value="Periplasmic binding protein-like II"/>
    <property type="match status" value="1"/>
</dbReference>
<accession>A0A7X6CYU9</accession>
<feature type="domain" description="Solute-binding protein family 5" evidence="5">
    <location>
        <begin position="41"/>
        <end position="88"/>
    </location>
</feature>
<evidence type="ECO:0000259" key="5">
    <source>
        <dbReference type="Pfam" id="PF00496"/>
    </source>
</evidence>
<keyword evidence="7" id="KW-1185">Reference proteome</keyword>
<evidence type="ECO:0000313" key="6">
    <source>
        <dbReference type="EMBL" id="NJQ05062.1"/>
    </source>
</evidence>
<reference evidence="6 7" key="1">
    <citation type="submission" date="2020-03" db="EMBL/GenBank/DDBJ databases">
        <title>Draft genome of Streptomyces sp. ventii, isolated from the Axial Seamount in the Pacific Ocean, and resequencing of the two type strains Streptomyces lonarensis strain NCL 716 and Streptomyces bohaiensis strain 11A07.</title>
        <authorList>
            <person name="Loughran R.M."/>
            <person name="Pfannmuller K.M."/>
            <person name="Wasson B.J."/>
            <person name="Deadmond M.C."/>
            <person name="Paddock B.E."/>
            <person name="Koyack M.J."/>
            <person name="Gallegos D.A."/>
            <person name="Mitchell E.A."/>
            <person name="Ushijima B."/>
            <person name="Saw J.H."/>
            <person name="Mcphail K.L."/>
            <person name="Videau P."/>
        </authorList>
    </citation>
    <scope>NUCLEOTIDE SEQUENCE [LARGE SCALE GENOMIC DNA]</scope>
    <source>
        <strain evidence="6 7">NCL716</strain>
    </source>
</reference>
<name>A0A7X6CYU9_9ACTN</name>
<keyword evidence="4" id="KW-0732">Signal</keyword>
<protein>
    <recommendedName>
        <fullName evidence="5">Solute-binding protein family 5 domain-containing protein</fullName>
    </recommendedName>
</protein>
<dbReference type="AlphaFoldDB" id="A0A7X6CYU9"/>
<evidence type="ECO:0000313" key="7">
    <source>
        <dbReference type="Proteomes" id="UP000578686"/>
    </source>
</evidence>
<dbReference type="GO" id="GO:0015833">
    <property type="term" value="P:peptide transport"/>
    <property type="evidence" value="ECO:0007669"/>
    <property type="project" value="TreeGrafter"/>
</dbReference>
<evidence type="ECO:0000256" key="3">
    <source>
        <dbReference type="ARBA" id="ARBA00022448"/>
    </source>
</evidence>
<evidence type="ECO:0000256" key="1">
    <source>
        <dbReference type="ARBA" id="ARBA00004196"/>
    </source>
</evidence>
<dbReference type="SUPFAM" id="SSF53850">
    <property type="entry name" value="Periplasmic binding protein-like II"/>
    <property type="match status" value="1"/>
</dbReference>
<dbReference type="InterPro" id="IPR039424">
    <property type="entry name" value="SBP_5"/>
</dbReference>
<dbReference type="Pfam" id="PF00496">
    <property type="entry name" value="SBP_bac_5"/>
    <property type="match status" value="1"/>
</dbReference>
<dbReference type="PANTHER" id="PTHR30290:SF10">
    <property type="entry name" value="PERIPLASMIC OLIGOPEPTIDE-BINDING PROTEIN-RELATED"/>
    <property type="match status" value="1"/>
</dbReference>
<gene>
    <name evidence="6" type="ORF">HCN56_05580</name>
</gene>
<evidence type="ECO:0000256" key="4">
    <source>
        <dbReference type="ARBA" id="ARBA00022729"/>
    </source>
</evidence>
<comment type="caution">
    <text evidence="6">The sequence shown here is derived from an EMBL/GenBank/DDBJ whole genome shotgun (WGS) entry which is preliminary data.</text>
</comment>
<keyword evidence="3" id="KW-0813">Transport</keyword>
<sequence>MVGVTDRVDSLDPVATYSSGAWDLYSNIYQGLLTISTGSEEPVPDAAEKCEFTDNAYQVYRCTLREGLKFTSGRDVTPEDVAFSVERFHVMADRQ</sequence>
<dbReference type="InterPro" id="IPR000914">
    <property type="entry name" value="SBP_5_dom"/>
</dbReference>
<proteinExistence type="inferred from homology"/>
<dbReference type="PANTHER" id="PTHR30290">
    <property type="entry name" value="PERIPLASMIC BINDING COMPONENT OF ABC TRANSPORTER"/>
    <property type="match status" value="1"/>
</dbReference>
<dbReference type="GO" id="GO:0030313">
    <property type="term" value="C:cell envelope"/>
    <property type="evidence" value="ECO:0007669"/>
    <property type="project" value="UniProtKB-SubCell"/>
</dbReference>
<comment type="similarity">
    <text evidence="2">Belongs to the bacterial solute-binding protein 5 family.</text>
</comment>